<keyword evidence="5" id="KW-0997">Cell inner membrane</keyword>
<dbReference type="Pfam" id="PF21687">
    <property type="entry name" value="T2SSK_1st"/>
    <property type="match status" value="1"/>
</dbReference>
<comment type="subcellular location">
    <subcellularLocation>
        <location evidence="1">Cell inner membrane</location>
    </subcellularLocation>
</comment>
<evidence type="ECO:0000313" key="12">
    <source>
        <dbReference type="EMBL" id="HDK38105.1"/>
    </source>
</evidence>
<evidence type="ECO:0000259" key="11">
    <source>
        <dbReference type="Pfam" id="PF21687"/>
    </source>
</evidence>
<comment type="caution">
    <text evidence="12">The sequence shown here is derived from an EMBL/GenBank/DDBJ whole genome shotgun (WGS) entry which is preliminary data.</text>
</comment>
<keyword evidence="6 10" id="KW-0812">Transmembrane</keyword>
<dbReference type="EMBL" id="DRCV01000165">
    <property type="protein sequence ID" value="HDK38105.1"/>
    <property type="molecule type" value="Genomic_DNA"/>
</dbReference>
<dbReference type="PANTHER" id="PTHR38831">
    <property type="entry name" value="TYPE II SECRETION SYSTEM PROTEIN K"/>
    <property type="match status" value="1"/>
</dbReference>
<protein>
    <recommendedName>
        <fullName evidence="11">T2SS protein K first SAM-like domain-containing protein</fullName>
    </recommendedName>
</protein>
<dbReference type="InterPro" id="IPR038072">
    <property type="entry name" value="GspK_central_sf"/>
</dbReference>
<dbReference type="AlphaFoldDB" id="A0A831K923"/>
<feature type="transmembrane region" description="Helical" evidence="10">
    <location>
        <begin position="15"/>
        <end position="37"/>
    </location>
</feature>
<comment type="similarity">
    <text evidence="2">Belongs to the GSP K family.</text>
</comment>
<dbReference type="Proteomes" id="UP000885822">
    <property type="component" value="Unassembled WGS sequence"/>
</dbReference>
<evidence type="ECO:0000256" key="7">
    <source>
        <dbReference type="ARBA" id="ARBA00022927"/>
    </source>
</evidence>
<dbReference type="SUPFAM" id="SSF158544">
    <property type="entry name" value="GspK insert domain-like"/>
    <property type="match status" value="1"/>
</dbReference>
<evidence type="ECO:0000256" key="2">
    <source>
        <dbReference type="ARBA" id="ARBA00007246"/>
    </source>
</evidence>
<organism evidence="12">
    <name type="scientific">Thiolapillus brandeum</name>
    <dbReference type="NCBI Taxonomy" id="1076588"/>
    <lineage>
        <taxon>Bacteria</taxon>
        <taxon>Pseudomonadati</taxon>
        <taxon>Pseudomonadota</taxon>
        <taxon>Gammaproteobacteria</taxon>
        <taxon>Chromatiales</taxon>
        <taxon>Sedimenticolaceae</taxon>
        <taxon>Thiolapillus</taxon>
    </lineage>
</organism>
<keyword evidence="7" id="KW-0653">Protein transport</keyword>
<dbReference type="Gene3D" id="1.10.40.60">
    <property type="entry name" value="EpsJ-like"/>
    <property type="match status" value="1"/>
</dbReference>
<evidence type="ECO:0000256" key="4">
    <source>
        <dbReference type="ARBA" id="ARBA00022475"/>
    </source>
</evidence>
<evidence type="ECO:0000256" key="6">
    <source>
        <dbReference type="ARBA" id="ARBA00022692"/>
    </source>
</evidence>
<name>A0A831K923_9GAMM</name>
<evidence type="ECO:0000256" key="10">
    <source>
        <dbReference type="SAM" id="Phobius"/>
    </source>
</evidence>
<keyword evidence="9 10" id="KW-0472">Membrane</keyword>
<keyword evidence="4" id="KW-1003">Cell membrane</keyword>
<gene>
    <name evidence="12" type="ORF">ENG92_03720</name>
</gene>
<feature type="domain" description="T2SS protein K first SAM-like" evidence="11">
    <location>
        <begin position="114"/>
        <end position="199"/>
    </location>
</feature>
<reference evidence="12" key="1">
    <citation type="journal article" date="2020" name="mSystems">
        <title>Genome- and Community-Level Interaction Insights into Carbon Utilization and Element Cycling Functions of Hydrothermarchaeota in Hydrothermal Sediment.</title>
        <authorList>
            <person name="Zhou Z."/>
            <person name="Liu Y."/>
            <person name="Xu W."/>
            <person name="Pan J."/>
            <person name="Luo Z.H."/>
            <person name="Li M."/>
        </authorList>
    </citation>
    <scope>NUCLEOTIDE SEQUENCE [LARGE SCALE GENOMIC DNA]</scope>
    <source>
        <strain evidence="12">HyVt-26</strain>
    </source>
</reference>
<evidence type="ECO:0000256" key="3">
    <source>
        <dbReference type="ARBA" id="ARBA00022448"/>
    </source>
</evidence>
<evidence type="ECO:0000256" key="9">
    <source>
        <dbReference type="ARBA" id="ARBA00023136"/>
    </source>
</evidence>
<accession>A0A831K923</accession>
<evidence type="ECO:0000256" key="8">
    <source>
        <dbReference type="ARBA" id="ARBA00022989"/>
    </source>
</evidence>
<dbReference type="PANTHER" id="PTHR38831:SF2">
    <property type="entry name" value="TYPE II SECRETION SYSTEM PROTEIN K"/>
    <property type="match status" value="1"/>
</dbReference>
<evidence type="ECO:0000256" key="1">
    <source>
        <dbReference type="ARBA" id="ARBA00004533"/>
    </source>
</evidence>
<keyword evidence="3" id="KW-0813">Transport</keyword>
<proteinExistence type="inferred from homology"/>
<dbReference type="InterPro" id="IPR005628">
    <property type="entry name" value="GspK"/>
</dbReference>
<dbReference type="GO" id="GO:0005886">
    <property type="term" value="C:plasma membrane"/>
    <property type="evidence" value="ECO:0007669"/>
    <property type="project" value="UniProtKB-SubCell"/>
</dbReference>
<sequence>MLTGRHGWSRQQQGIALVLVLWVVVLLSVIAGAMAMAQRTGVIMTGNIRQDREARALVDAGLNFMVLMLERRNQLGQDNRWPVDGRLHPWVFGKKNIWVAAMPENARIDLNLVDQSVLQSLLHSVGLEEEQAMAVRDAILDWRDTDDVVHEWGAEDPEYYADGRPIGARDTPFLSVEELQQVMGVSPDLYRKLALTLTVDARQSMVNPAFASREVLLAMPDATAEEVDAYLLERQQMLDQGLPVTAPTFGGGSLRVRAGSRFRLFAEVDLLDGRKAQGMMVVGIESRTSKGYRVLQKHYGKFQSLGRIVPAQEGN</sequence>
<dbReference type="InterPro" id="IPR049031">
    <property type="entry name" value="T2SSK_SAM-like_1st"/>
</dbReference>
<evidence type="ECO:0000256" key="5">
    <source>
        <dbReference type="ARBA" id="ARBA00022519"/>
    </source>
</evidence>
<dbReference type="GO" id="GO:0009306">
    <property type="term" value="P:protein secretion"/>
    <property type="evidence" value="ECO:0007669"/>
    <property type="project" value="InterPro"/>
</dbReference>
<keyword evidence="8 10" id="KW-1133">Transmembrane helix</keyword>